<gene>
    <name evidence="10" type="ORF">AUN14_07050</name>
    <name evidence="9" type="ORF">FZI19_13470</name>
</gene>
<evidence type="ECO:0000256" key="5">
    <source>
        <dbReference type="ARBA" id="ARBA00022989"/>
    </source>
</evidence>
<dbReference type="Gene3D" id="1.10.3720.10">
    <property type="entry name" value="MetI-like"/>
    <property type="match status" value="1"/>
</dbReference>
<evidence type="ECO:0000313" key="9">
    <source>
        <dbReference type="EMBL" id="KAB0877019.1"/>
    </source>
</evidence>
<evidence type="ECO:0000256" key="6">
    <source>
        <dbReference type="ARBA" id="ARBA00023136"/>
    </source>
</evidence>
<feature type="transmembrane region" description="Helical" evidence="7">
    <location>
        <begin position="211"/>
        <end position="231"/>
    </location>
</feature>
<comment type="caution">
    <text evidence="10">The sequence shown here is derived from an EMBL/GenBank/DDBJ whole genome shotgun (WGS) entry which is preliminary data.</text>
</comment>
<protein>
    <submittedName>
        <fullName evidence="10">ABC transporter permease</fullName>
    </submittedName>
</protein>
<feature type="transmembrane region" description="Helical" evidence="7">
    <location>
        <begin position="117"/>
        <end position="140"/>
    </location>
</feature>
<reference evidence="9 12" key="2">
    <citation type="submission" date="2019-08" db="EMBL/GenBank/DDBJ databases">
        <title>Prevalence, distribution, and phylogeny of type two toxin-antitoxin genes possessed by Cronobacter species where C. sakazakii homologs follow sequence type lineages.</title>
        <authorList>
            <person name="Finkelstein S."/>
            <person name="Negrete F."/>
            <person name="Jang H."/>
            <person name="Gopinath G.R."/>
            <person name="Tall B.D."/>
        </authorList>
    </citation>
    <scope>NUCLEOTIDE SEQUENCE [LARGE SCALE GENOMIC DNA]</scope>
    <source>
        <strain evidence="9 12">MOD1_GK1257</strain>
    </source>
</reference>
<evidence type="ECO:0000256" key="3">
    <source>
        <dbReference type="ARBA" id="ARBA00022519"/>
    </source>
</evidence>
<dbReference type="InterPro" id="IPR000515">
    <property type="entry name" value="MetI-like"/>
</dbReference>
<dbReference type="PANTHER" id="PTHR30177:SF32">
    <property type="entry name" value="GLYCINE BETAINE UPTAKE SYSTEM PERMEASE PROTEIN YEHW"/>
    <property type="match status" value="1"/>
</dbReference>
<evidence type="ECO:0000256" key="2">
    <source>
        <dbReference type="ARBA" id="ARBA00022448"/>
    </source>
</evidence>
<keyword evidence="4 7" id="KW-0812">Transmembrane</keyword>
<evidence type="ECO:0000256" key="7">
    <source>
        <dbReference type="RuleBase" id="RU363032"/>
    </source>
</evidence>
<keyword evidence="6 7" id="KW-0472">Membrane</keyword>
<dbReference type="SUPFAM" id="SSF161098">
    <property type="entry name" value="MetI-like"/>
    <property type="match status" value="1"/>
</dbReference>
<keyword evidence="3" id="KW-1003">Cell membrane</keyword>
<dbReference type="EMBL" id="MSAE01000010">
    <property type="protein sequence ID" value="PUX15923.1"/>
    <property type="molecule type" value="Genomic_DNA"/>
</dbReference>
<dbReference type="EMBL" id="WAGD01000038">
    <property type="protein sequence ID" value="KAB0877019.1"/>
    <property type="molecule type" value="Genomic_DNA"/>
</dbReference>
<dbReference type="Pfam" id="PF00528">
    <property type="entry name" value="BPD_transp_1"/>
    <property type="match status" value="1"/>
</dbReference>
<accession>A0A2T7AVB9</accession>
<dbReference type="PANTHER" id="PTHR30177">
    <property type="entry name" value="GLYCINE BETAINE/L-PROLINE TRANSPORT SYSTEM PERMEASE PROTEIN PROW"/>
    <property type="match status" value="1"/>
</dbReference>
<dbReference type="GO" id="GO:0005886">
    <property type="term" value="C:plasma membrane"/>
    <property type="evidence" value="ECO:0007669"/>
    <property type="project" value="UniProtKB-SubCell"/>
</dbReference>
<dbReference type="OrthoDB" id="9801163at2"/>
<name>A0A2T7AVB9_9ENTR</name>
<dbReference type="AlphaFoldDB" id="A0A2T7AVB9"/>
<comment type="subcellular location">
    <subcellularLocation>
        <location evidence="1">Cell inner membrane</location>
        <topology evidence="1">Multi-pass membrane protein</topology>
    </subcellularLocation>
    <subcellularLocation>
        <location evidence="7">Cell membrane</location>
        <topology evidence="7">Multi-pass membrane protein</topology>
    </subcellularLocation>
</comment>
<keyword evidence="3" id="KW-0997">Cell inner membrane</keyword>
<dbReference type="GO" id="GO:0055085">
    <property type="term" value="P:transmembrane transport"/>
    <property type="evidence" value="ECO:0007669"/>
    <property type="project" value="InterPro"/>
</dbReference>
<dbReference type="FunFam" id="1.10.3720.10:FF:000001">
    <property type="entry name" value="Glycine betaine ABC transporter, permease"/>
    <property type="match status" value="1"/>
</dbReference>
<proteinExistence type="inferred from homology"/>
<dbReference type="InterPro" id="IPR035906">
    <property type="entry name" value="MetI-like_sf"/>
</dbReference>
<evidence type="ECO:0000313" key="10">
    <source>
        <dbReference type="EMBL" id="PUX15923.1"/>
    </source>
</evidence>
<keyword evidence="5 7" id="KW-1133">Transmembrane helix</keyword>
<sequence length="243" mass="25348">MNRLRDPLLWLTLAFIALLLAMPHSEGLFHWLFPGLSRPVYLQESFVALTLSHLGLVAVSGAVSVACGIAVGIAVTRPWGREFRALAQTLAAAGQTFPPVAVLAIAVPVMGFGREPAIVALILYGLLPVLQGTLAGLSAVPEDVKEVARGVGMSRGQILRKVELPLASGVMLAGIRTSVIINIGTATIASTVGASTLGTPIIIGLSGFNTAYVIQGAVLVALAAILVDRLFERLARVMNRNAG</sequence>
<feature type="transmembrane region" description="Helical" evidence="7">
    <location>
        <begin position="47"/>
        <end position="73"/>
    </location>
</feature>
<evidence type="ECO:0000313" key="12">
    <source>
        <dbReference type="Proteomes" id="UP000469927"/>
    </source>
</evidence>
<evidence type="ECO:0000256" key="1">
    <source>
        <dbReference type="ARBA" id="ARBA00004429"/>
    </source>
</evidence>
<dbReference type="PROSITE" id="PS50928">
    <property type="entry name" value="ABC_TM1"/>
    <property type="match status" value="1"/>
</dbReference>
<organism evidence="10 11">
    <name type="scientific">Cronobacter muytjensii</name>
    <dbReference type="NCBI Taxonomy" id="413501"/>
    <lineage>
        <taxon>Bacteria</taxon>
        <taxon>Pseudomonadati</taxon>
        <taxon>Pseudomonadota</taxon>
        <taxon>Gammaproteobacteria</taxon>
        <taxon>Enterobacterales</taxon>
        <taxon>Enterobacteriaceae</taxon>
        <taxon>Cronobacter</taxon>
    </lineage>
</organism>
<evidence type="ECO:0000259" key="8">
    <source>
        <dbReference type="PROSITE" id="PS50928"/>
    </source>
</evidence>
<reference evidence="10 11" key="1">
    <citation type="submission" date="2016-12" db="EMBL/GenBank/DDBJ databases">
        <title>Analysis of the Molecular Diversity Among Cronobacter Species Isolated from Filth Flies Using a Pan Genomic DNA Microarray.</title>
        <authorList>
            <person name="Pava-Ripoll M."/>
            <person name="Tall B."/>
            <person name="Farber J."/>
            <person name="Fanning S."/>
            <person name="Lehner A."/>
            <person name="Stephan R."/>
            <person name="Pagotto F."/>
            <person name="Iverson C."/>
            <person name="Ziobro G."/>
            <person name="Miller A."/>
            <person name="Pearson R."/>
            <person name="Yan Q."/>
            <person name="Kim M."/>
            <person name="Jeong S."/>
            <person name="Park J."/>
            <person name="Jun S."/>
            <person name="Choi H."/>
            <person name="Chung T."/>
            <person name="Yoo Y."/>
            <person name="Park E."/>
            <person name="Hwang S."/>
            <person name="Lee B."/>
            <person name="Sathyamoorthy V."/>
            <person name="Carter L."/>
            <person name="Mammel M."/>
            <person name="Jackson S."/>
            <person name="Kothary M."/>
            <person name="Patel I."/>
            <person name="Grim C."/>
            <person name="Gopinath G."/>
            <person name="Gangiredla J."/>
            <person name="Chase H."/>
        </authorList>
    </citation>
    <scope>NUCLEOTIDE SEQUENCE [LARGE SCALE GENOMIC DNA]</scope>
    <source>
        <strain evidence="10 11">MOD1-Md1s</strain>
    </source>
</reference>
<feature type="transmembrane region" description="Helical" evidence="7">
    <location>
        <begin position="85"/>
        <end position="111"/>
    </location>
</feature>
<evidence type="ECO:0000313" key="11">
    <source>
        <dbReference type="Proteomes" id="UP000244378"/>
    </source>
</evidence>
<comment type="similarity">
    <text evidence="7">Belongs to the binding-protein-dependent transport system permease family.</text>
</comment>
<keyword evidence="2 7" id="KW-0813">Transport</keyword>
<keyword evidence="12" id="KW-1185">Reference proteome</keyword>
<evidence type="ECO:0000256" key="4">
    <source>
        <dbReference type="ARBA" id="ARBA00022692"/>
    </source>
</evidence>
<dbReference type="Proteomes" id="UP000469927">
    <property type="component" value="Unassembled WGS sequence"/>
</dbReference>
<dbReference type="GO" id="GO:0031460">
    <property type="term" value="P:glycine betaine transport"/>
    <property type="evidence" value="ECO:0007669"/>
    <property type="project" value="UniProtKB-ARBA"/>
</dbReference>
<feature type="domain" description="ABC transmembrane type-1" evidence="8">
    <location>
        <begin position="50"/>
        <end position="231"/>
    </location>
</feature>
<feature type="transmembrane region" description="Helical" evidence="7">
    <location>
        <begin position="179"/>
        <end position="205"/>
    </location>
</feature>
<dbReference type="Proteomes" id="UP000244378">
    <property type="component" value="Unassembled WGS sequence"/>
</dbReference>
<dbReference type="CDD" id="cd06261">
    <property type="entry name" value="TM_PBP2"/>
    <property type="match status" value="1"/>
</dbReference>
<dbReference type="InterPro" id="IPR051204">
    <property type="entry name" value="ABC_transp_perm/SBD"/>
</dbReference>
<dbReference type="RefSeq" id="WP_075192816.1">
    <property type="nucleotide sequence ID" value="NZ_JADKNN010000050.1"/>
</dbReference>